<dbReference type="EMBL" id="RAQU01000110">
    <property type="protein sequence ID" value="RKK03019.1"/>
    <property type="molecule type" value="Genomic_DNA"/>
</dbReference>
<proteinExistence type="predicted"/>
<dbReference type="EMBL" id="RFLX01000002">
    <property type="protein sequence ID" value="RMI26304.1"/>
    <property type="molecule type" value="Genomic_DNA"/>
</dbReference>
<evidence type="ECO:0000313" key="7">
    <source>
        <dbReference type="Proteomes" id="UP000278036"/>
    </source>
</evidence>
<dbReference type="RefSeq" id="WP_120639427.1">
    <property type="nucleotide sequence ID" value="NZ_RAQU01000110.1"/>
</dbReference>
<dbReference type="Proteomes" id="UP000274097">
    <property type="component" value="Unassembled WGS sequence"/>
</dbReference>
<dbReference type="Proteomes" id="UP000278036">
    <property type="component" value="Unassembled WGS sequence"/>
</dbReference>
<dbReference type="Pfam" id="PF00583">
    <property type="entry name" value="Acetyltransf_1"/>
    <property type="match status" value="1"/>
</dbReference>
<organism evidence="4 7">
    <name type="scientific">Teichococcus wenyumeiae</name>
    <dbReference type="NCBI Taxonomy" id="2478470"/>
    <lineage>
        <taxon>Bacteria</taxon>
        <taxon>Pseudomonadati</taxon>
        <taxon>Pseudomonadota</taxon>
        <taxon>Alphaproteobacteria</taxon>
        <taxon>Acetobacterales</taxon>
        <taxon>Roseomonadaceae</taxon>
        <taxon>Roseomonas</taxon>
    </lineage>
</organism>
<protein>
    <submittedName>
        <fullName evidence="4 5">N-acetyltransferase</fullName>
    </submittedName>
</protein>
<gene>
    <name evidence="4" type="ORF">D6Z83_16765</name>
    <name evidence="5" type="ORF">EBE87_03180</name>
</gene>
<reference evidence="4 7" key="1">
    <citation type="submission" date="2018-09" db="EMBL/GenBank/DDBJ databases">
        <title>Roseomonas sp. nov., isolated from feces of Tibetan antelopes in the Qinghai-Tibet plateau, China.</title>
        <authorList>
            <person name="Tian Z."/>
        </authorList>
    </citation>
    <scope>NUCLEOTIDE SEQUENCE [LARGE SCALE GENOMIC DNA]</scope>
    <source>
        <strain evidence="5 6">Z23</strain>
        <strain evidence="4 7">Z24</strain>
    </source>
</reference>
<dbReference type="PANTHER" id="PTHR43072">
    <property type="entry name" value="N-ACETYLTRANSFERASE"/>
    <property type="match status" value="1"/>
</dbReference>
<comment type="caution">
    <text evidence="4">The sequence shown here is derived from an EMBL/GenBank/DDBJ whole genome shotgun (WGS) entry which is preliminary data.</text>
</comment>
<evidence type="ECO:0000313" key="6">
    <source>
        <dbReference type="Proteomes" id="UP000274097"/>
    </source>
</evidence>
<dbReference type="OrthoDB" id="5459937at2"/>
<dbReference type="PROSITE" id="PS51186">
    <property type="entry name" value="GNAT"/>
    <property type="match status" value="1"/>
</dbReference>
<dbReference type="FunCoup" id="A0A3A9JVI4">
    <property type="interactions" value="32"/>
</dbReference>
<accession>A0A3A9JVI4</accession>
<keyword evidence="6" id="KW-1185">Reference proteome</keyword>
<dbReference type="SUPFAM" id="SSF55729">
    <property type="entry name" value="Acyl-CoA N-acyltransferases (Nat)"/>
    <property type="match status" value="1"/>
</dbReference>
<dbReference type="AlphaFoldDB" id="A0A3A9JVI4"/>
<keyword evidence="2" id="KW-0012">Acyltransferase</keyword>
<evidence type="ECO:0000256" key="1">
    <source>
        <dbReference type="ARBA" id="ARBA00022679"/>
    </source>
</evidence>
<evidence type="ECO:0000259" key="3">
    <source>
        <dbReference type="PROSITE" id="PS51186"/>
    </source>
</evidence>
<dbReference type="GO" id="GO:0016747">
    <property type="term" value="F:acyltransferase activity, transferring groups other than amino-acyl groups"/>
    <property type="evidence" value="ECO:0007669"/>
    <property type="project" value="InterPro"/>
</dbReference>
<keyword evidence="1 4" id="KW-0808">Transferase</keyword>
<dbReference type="InterPro" id="IPR000182">
    <property type="entry name" value="GNAT_dom"/>
</dbReference>
<dbReference type="InParanoid" id="A0A3A9JVI4"/>
<sequence>MSPLVANPAGWVLRMAEEADAPGILSILNDVILHTTAIYTDRTETLEERLAWMRKRWDWGYPVLVADCIQGGGILGFAAFSDFRNGWDGFRHTVEHSVHIREDARGRGIGQTLVATLMEEARGLGKHVMVASIDAANLPSIRMHEKLGFNRVALMPQVGCKFGRWLDMVMLQAVLSEAPPG</sequence>
<evidence type="ECO:0000313" key="5">
    <source>
        <dbReference type="EMBL" id="RMI26304.1"/>
    </source>
</evidence>
<dbReference type="InterPro" id="IPR016181">
    <property type="entry name" value="Acyl_CoA_acyltransferase"/>
</dbReference>
<name>A0A3A9JVI4_9PROT</name>
<dbReference type="CDD" id="cd04301">
    <property type="entry name" value="NAT_SF"/>
    <property type="match status" value="1"/>
</dbReference>
<dbReference type="Gene3D" id="3.40.630.30">
    <property type="match status" value="1"/>
</dbReference>
<feature type="domain" description="N-acetyltransferase" evidence="3">
    <location>
        <begin position="11"/>
        <end position="173"/>
    </location>
</feature>
<dbReference type="PANTHER" id="PTHR43072:SF23">
    <property type="entry name" value="UPF0039 PROTEIN C11D3.02C"/>
    <property type="match status" value="1"/>
</dbReference>
<evidence type="ECO:0000256" key="2">
    <source>
        <dbReference type="ARBA" id="ARBA00023315"/>
    </source>
</evidence>
<evidence type="ECO:0000313" key="4">
    <source>
        <dbReference type="EMBL" id="RKK03019.1"/>
    </source>
</evidence>